<gene>
    <name evidence="2" type="ORF">Tco_0938712</name>
</gene>
<proteinExistence type="predicted"/>
<dbReference type="SUPFAM" id="SSF56672">
    <property type="entry name" value="DNA/RNA polymerases"/>
    <property type="match status" value="1"/>
</dbReference>
<dbReference type="Proteomes" id="UP001151760">
    <property type="component" value="Unassembled WGS sequence"/>
</dbReference>
<accession>A0ABQ5DIK7</accession>
<organism evidence="2 3">
    <name type="scientific">Tanacetum coccineum</name>
    <dbReference type="NCBI Taxonomy" id="301880"/>
    <lineage>
        <taxon>Eukaryota</taxon>
        <taxon>Viridiplantae</taxon>
        <taxon>Streptophyta</taxon>
        <taxon>Embryophyta</taxon>
        <taxon>Tracheophyta</taxon>
        <taxon>Spermatophyta</taxon>
        <taxon>Magnoliopsida</taxon>
        <taxon>eudicotyledons</taxon>
        <taxon>Gunneridae</taxon>
        <taxon>Pentapetalae</taxon>
        <taxon>asterids</taxon>
        <taxon>campanulids</taxon>
        <taxon>Asterales</taxon>
        <taxon>Asteraceae</taxon>
        <taxon>Asteroideae</taxon>
        <taxon>Anthemideae</taxon>
        <taxon>Anthemidinae</taxon>
        <taxon>Tanacetum</taxon>
    </lineage>
</organism>
<evidence type="ECO:0000313" key="2">
    <source>
        <dbReference type="EMBL" id="GJT38847.1"/>
    </source>
</evidence>
<comment type="caution">
    <text evidence="2">The sequence shown here is derived from an EMBL/GenBank/DDBJ whole genome shotgun (WGS) entry which is preliminary data.</text>
</comment>
<keyword evidence="3" id="KW-1185">Reference proteome</keyword>
<protein>
    <submittedName>
        <fullName evidence="2">Ribonuclease H-like domain-containing protein</fullName>
    </submittedName>
</protein>
<dbReference type="InterPro" id="IPR013103">
    <property type="entry name" value="RVT_2"/>
</dbReference>
<dbReference type="Pfam" id="PF07727">
    <property type="entry name" value="RVT_2"/>
    <property type="match status" value="1"/>
</dbReference>
<reference evidence="2" key="1">
    <citation type="journal article" date="2022" name="Int. J. Mol. Sci.">
        <title>Draft Genome of Tanacetum Coccineum: Genomic Comparison of Closely Related Tanacetum-Family Plants.</title>
        <authorList>
            <person name="Yamashiro T."/>
            <person name="Shiraishi A."/>
            <person name="Nakayama K."/>
            <person name="Satake H."/>
        </authorList>
    </citation>
    <scope>NUCLEOTIDE SEQUENCE</scope>
</reference>
<dbReference type="InterPro" id="IPR043502">
    <property type="entry name" value="DNA/RNA_pol_sf"/>
</dbReference>
<name>A0ABQ5DIK7_9ASTR</name>
<evidence type="ECO:0000259" key="1">
    <source>
        <dbReference type="Pfam" id="PF07727"/>
    </source>
</evidence>
<feature type="domain" description="Reverse transcriptase Ty1/copia-type" evidence="1">
    <location>
        <begin position="31"/>
        <end position="138"/>
    </location>
</feature>
<reference evidence="2" key="2">
    <citation type="submission" date="2022-01" db="EMBL/GenBank/DDBJ databases">
        <authorList>
            <person name="Yamashiro T."/>
            <person name="Shiraishi A."/>
            <person name="Satake H."/>
            <person name="Nakayama K."/>
        </authorList>
    </citation>
    <scope>NUCLEOTIDE SEQUENCE</scope>
</reference>
<sequence length="172" mass="19572">MKARLFPSSDAKNLMRWVTTQKLYNPPRQCSIALIENGFSQSKSEYSLYTKSDKVVFVALFIYVDNIIITGNSISETKKFKTFHKSKFMIKDLGKLKYFLGIEVIDTDKGICLSKRKYVLNLLSEYGMLACKPAKTPLQSKLIVINEATIDDPLLDNITDYQKLNGKIDLLA</sequence>
<evidence type="ECO:0000313" key="3">
    <source>
        <dbReference type="Proteomes" id="UP001151760"/>
    </source>
</evidence>
<dbReference type="EMBL" id="BQNB010015337">
    <property type="protein sequence ID" value="GJT38847.1"/>
    <property type="molecule type" value="Genomic_DNA"/>
</dbReference>